<dbReference type="EMBL" id="SUTE01000061">
    <property type="protein sequence ID" value="MBE6505636.1"/>
    <property type="molecule type" value="Genomic_DNA"/>
</dbReference>
<dbReference type="RefSeq" id="WP_303737284.1">
    <property type="nucleotide sequence ID" value="NZ_SUTE01000061.1"/>
</dbReference>
<protein>
    <submittedName>
        <fullName evidence="1">Phage gp6-like head-tail connector protein</fullName>
    </submittedName>
</protein>
<dbReference type="AlphaFoldDB" id="A0A8T3VHM1"/>
<name>A0A8T3VHM1_9EURY</name>
<proteinExistence type="predicted"/>
<evidence type="ECO:0000313" key="2">
    <source>
        <dbReference type="Proteomes" id="UP000762703"/>
    </source>
</evidence>
<reference evidence="1" key="1">
    <citation type="submission" date="2019-04" db="EMBL/GenBank/DDBJ databases">
        <title>Evolution of Biomass-Degrading Anaerobic Consortia Revealed by Metagenomics.</title>
        <authorList>
            <person name="Peng X."/>
        </authorList>
    </citation>
    <scope>NUCLEOTIDE SEQUENCE</scope>
    <source>
        <strain evidence="1">SIG12</strain>
    </source>
</reference>
<dbReference type="Proteomes" id="UP000762703">
    <property type="component" value="Unassembled WGS sequence"/>
</dbReference>
<sequence length="133" mass="15717">MSYCTVEDVLKLTRTKPKQFGYTGDDTEEFNELIEDWILQSESHINHYCKREWYNYYDEYGEEIIVKVPPAVRNVCIRLTANIIAFSFGRRDNPLKKVDDWNTGVITSAVFTDDLKQDLKPFRKPRKANIFKI</sequence>
<comment type="caution">
    <text evidence="1">The sequence shown here is derived from an EMBL/GenBank/DDBJ whole genome shotgun (WGS) entry which is preliminary data.</text>
</comment>
<gene>
    <name evidence="1" type="ORF">E7Z73_07860</name>
</gene>
<organism evidence="1 2">
    <name type="scientific">Methanobrevibacter millerae</name>
    <dbReference type="NCBI Taxonomy" id="230361"/>
    <lineage>
        <taxon>Archaea</taxon>
        <taxon>Methanobacteriati</taxon>
        <taxon>Methanobacteriota</taxon>
        <taxon>Methanomada group</taxon>
        <taxon>Methanobacteria</taxon>
        <taxon>Methanobacteriales</taxon>
        <taxon>Methanobacteriaceae</taxon>
        <taxon>Methanobrevibacter</taxon>
    </lineage>
</organism>
<accession>A0A8T3VHM1</accession>
<evidence type="ECO:0000313" key="1">
    <source>
        <dbReference type="EMBL" id="MBE6505636.1"/>
    </source>
</evidence>